<keyword evidence="1" id="KW-1133">Transmembrane helix</keyword>
<sequence length="80" mass="8861">MLAIAVIIAVGALIVWLEVPPLIKKKQKKELWVFSILLLFGVVSSIIVNINRDIPSPLEWITVMFKPLSDLLAAIGLIVK</sequence>
<dbReference type="RefSeq" id="WP_208918719.1">
    <property type="nucleotide sequence ID" value="NZ_LT840184.1"/>
</dbReference>
<name>A0A1X7H7P5_9BACL</name>
<feature type="transmembrane region" description="Helical" evidence="1">
    <location>
        <begin position="30"/>
        <end position="48"/>
    </location>
</feature>
<feature type="transmembrane region" description="Helical" evidence="1">
    <location>
        <begin position="6"/>
        <end position="23"/>
    </location>
</feature>
<dbReference type="AlphaFoldDB" id="A0A1X7H7P5"/>
<proteinExistence type="predicted"/>
<evidence type="ECO:0000313" key="2">
    <source>
        <dbReference type="EMBL" id="SMF80579.1"/>
    </source>
</evidence>
<dbReference type="EMBL" id="LT840184">
    <property type="protein sequence ID" value="SMF80579.1"/>
    <property type="molecule type" value="Genomic_DNA"/>
</dbReference>
<feature type="transmembrane region" description="Helical" evidence="1">
    <location>
        <begin position="60"/>
        <end position="79"/>
    </location>
</feature>
<organism evidence="2 3">
    <name type="scientific">Paenibacillus uliginis N3/975</name>
    <dbReference type="NCBI Taxonomy" id="1313296"/>
    <lineage>
        <taxon>Bacteria</taxon>
        <taxon>Bacillati</taxon>
        <taxon>Bacillota</taxon>
        <taxon>Bacilli</taxon>
        <taxon>Bacillales</taxon>
        <taxon>Paenibacillaceae</taxon>
        <taxon>Paenibacillus</taxon>
    </lineage>
</organism>
<dbReference type="Proteomes" id="UP000192940">
    <property type="component" value="Chromosome I"/>
</dbReference>
<gene>
    <name evidence="2" type="ORF">SAMN05661091_1850</name>
</gene>
<evidence type="ECO:0000256" key="1">
    <source>
        <dbReference type="SAM" id="Phobius"/>
    </source>
</evidence>
<keyword evidence="3" id="KW-1185">Reference proteome</keyword>
<keyword evidence="1" id="KW-0472">Membrane</keyword>
<reference evidence="2 3" key="1">
    <citation type="submission" date="2017-04" db="EMBL/GenBank/DDBJ databases">
        <authorList>
            <person name="Afonso C.L."/>
            <person name="Miller P.J."/>
            <person name="Scott M.A."/>
            <person name="Spackman E."/>
            <person name="Goraichik I."/>
            <person name="Dimitrov K.M."/>
            <person name="Suarez D.L."/>
            <person name="Swayne D.E."/>
        </authorList>
    </citation>
    <scope>NUCLEOTIDE SEQUENCE [LARGE SCALE GENOMIC DNA]</scope>
    <source>
        <strain evidence="2 3">N3/975</strain>
    </source>
</reference>
<evidence type="ECO:0000313" key="3">
    <source>
        <dbReference type="Proteomes" id="UP000192940"/>
    </source>
</evidence>
<accession>A0A1X7H7P5</accession>
<protein>
    <submittedName>
        <fullName evidence="2">Uncharacterized protein</fullName>
    </submittedName>
</protein>
<keyword evidence="1" id="KW-0812">Transmembrane</keyword>
<dbReference type="STRING" id="1313296.SAMN05661091_1850"/>